<evidence type="ECO:0000313" key="2">
    <source>
        <dbReference type="Proteomes" id="UP000009183"/>
    </source>
</evidence>
<proteinExistence type="predicted"/>
<dbReference type="PaxDb" id="29760-VIT_13s0047g01000.t01"/>
<keyword evidence="2" id="KW-1185">Reference proteome</keyword>
<evidence type="ECO:0000313" key="1">
    <source>
        <dbReference type="EMBL" id="CBI29098.3"/>
    </source>
</evidence>
<accession>D7TF63</accession>
<gene>
    <name evidence="1" type="ordered locus">VIT_13s0047g01000</name>
</gene>
<dbReference type="InParanoid" id="D7TF63"/>
<reference evidence="2" key="1">
    <citation type="journal article" date="2007" name="Nature">
        <title>The grapevine genome sequence suggests ancestral hexaploidization in major angiosperm phyla.</title>
        <authorList>
            <consortium name="The French-Italian Public Consortium for Grapevine Genome Characterization."/>
            <person name="Jaillon O."/>
            <person name="Aury J.-M."/>
            <person name="Noel B."/>
            <person name="Policriti A."/>
            <person name="Clepet C."/>
            <person name="Casagrande A."/>
            <person name="Choisne N."/>
            <person name="Aubourg S."/>
            <person name="Vitulo N."/>
            <person name="Jubin C."/>
            <person name="Vezzi A."/>
            <person name="Legeai F."/>
            <person name="Hugueney P."/>
            <person name="Dasilva C."/>
            <person name="Horner D."/>
            <person name="Mica E."/>
            <person name="Jublot D."/>
            <person name="Poulain J."/>
            <person name="Bruyere C."/>
            <person name="Billault A."/>
            <person name="Segurens B."/>
            <person name="Gouyvenoux M."/>
            <person name="Ugarte E."/>
            <person name="Cattonaro F."/>
            <person name="Anthouard V."/>
            <person name="Vico V."/>
            <person name="Del Fabbro C."/>
            <person name="Alaux M."/>
            <person name="Di Gaspero G."/>
            <person name="Dumas V."/>
            <person name="Felice N."/>
            <person name="Paillard S."/>
            <person name="Juman I."/>
            <person name="Moroldo M."/>
            <person name="Scalabrin S."/>
            <person name="Canaguier A."/>
            <person name="Le Clainche I."/>
            <person name="Malacrida G."/>
            <person name="Durand E."/>
            <person name="Pesole G."/>
            <person name="Laucou V."/>
            <person name="Chatelet P."/>
            <person name="Merdinoglu D."/>
            <person name="Delledonne M."/>
            <person name="Pezzotti M."/>
            <person name="Lecharny A."/>
            <person name="Scarpelli C."/>
            <person name="Artiguenave F."/>
            <person name="Pe M.E."/>
            <person name="Valle G."/>
            <person name="Morgante M."/>
            <person name="Caboche M."/>
            <person name="Adam-Blondon A.-F."/>
            <person name="Weissenbach J."/>
            <person name="Quetier F."/>
            <person name="Wincker P."/>
        </authorList>
    </citation>
    <scope>NUCLEOTIDE SEQUENCE [LARGE SCALE GENOMIC DNA]</scope>
    <source>
        <strain evidence="2">cv. Pinot noir / PN40024</strain>
    </source>
</reference>
<protein>
    <submittedName>
        <fullName evidence="1">Uncharacterized protein</fullName>
    </submittedName>
</protein>
<dbReference type="AlphaFoldDB" id="D7TF63"/>
<dbReference type="EMBL" id="FN595767">
    <property type="protein sequence ID" value="CBI29098.3"/>
    <property type="molecule type" value="Genomic_DNA"/>
</dbReference>
<dbReference type="Proteomes" id="UP000009183">
    <property type="component" value="Chromosome 13"/>
</dbReference>
<organism evidence="1 2">
    <name type="scientific">Vitis vinifera</name>
    <name type="common">Grape</name>
    <dbReference type="NCBI Taxonomy" id="29760"/>
    <lineage>
        <taxon>Eukaryota</taxon>
        <taxon>Viridiplantae</taxon>
        <taxon>Streptophyta</taxon>
        <taxon>Embryophyta</taxon>
        <taxon>Tracheophyta</taxon>
        <taxon>Spermatophyta</taxon>
        <taxon>Magnoliopsida</taxon>
        <taxon>eudicotyledons</taxon>
        <taxon>Gunneridae</taxon>
        <taxon>Pentapetalae</taxon>
        <taxon>rosids</taxon>
        <taxon>Vitales</taxon>
        <taxon>Vitaceae</taxon>
        <taxon>Viteae</taxon>
        <taxon>Vitis</taxon>
    </lineage>
</organism>
<sequence length="82" mass="9299">MLKVKLTTHHRKNLDCGRDQQAEQTLNSKCKAIKLVTIVKSCSLVKFFHNKSKCKIHLIAPLVENFNGVKLGDMVNLLLLLQ</sequence>
<name>D7TF63_VITVI</name>
<dbReference type="HOGENOM" id="CLU_2563064_0_0_1"/>